<organism evidence="3 4">
    <name type="scientific">Schinkia azotoformans MEV2011</name>
    <dbReference type="NCBI Taxonomy" id="1348973"/>
    <lineage>
        <taxon>Bacteria</taxon>
        <taxon>Bacillati</taxon>
        <taxon>Bacillota</taxon>
        <taxon>Bacilli</taxon>
        <taxon>Bacillales</taxon>
        <taxon>Bacillaceae</taxon>
        <taxon>Calidifontibacillus/Schinkia group</taxon>
        <taxon>Schinkia</taxon>
    </lineage>
</organism>
<feature type="compositionally biased region" description="Basic and acidic residues" evidence="1">
    <location>
        <begin position="408"/>
        <end position="445"/>
    </location>
</feature>
<dbReference type="Gene3D" id="3.30.750.140">
    <property type="match status" value="1"/>
</dbReference>
<name>A0A072NQV8_SCHAZ</name>
<dbReference type="OrthoDB" id="2990946at2"/>
<protein>
    <submittedName>
        <fullName evidence="3">Flagellar hook-length control protein</fullName>
    </submittedName>
</protein>
<dbReference type="Proteomes" id="UP000027936">
    <property type="component" value="Unassembled WGS sequence"/>
</dbReference>
<evidence type="ECO:0000313" key="4">
    <source>
        <dbReference type="Proteomes" id="UP000027936"/>
    </source>
</evidence>
<dbReference type="InterPro" id="IPR038610">
    <property type="entry name" value="FliK-like_C_sf"/>
</dbReference>
<keyword evidence="3" id="KW-0969">Cilium</keyword>
<evidence type="ECO:0000256" key="1">
    <source>
        <dbReference type="SAM" id="MobiDB-lite"/>
    </source>
</evidence>
<gene>
    <name evidence="3" type="ORF">M670_00905</name>
</gene>
<evidence type="ECO:0000259" key="2">
    <source>
        <dbReference type="Pfam" id="PF02120"/>
    </source>
</evidence>
<evidence type="ECO:0000313" key="3">
    <source>
        <dbReference type="EMBL" id="KEF39881.1"/>
    </source>
</evidence>
<comment type="caution">
    <text evidence="3">The sequence shown here is derived from an EMBL/GenBank/DDBJ whole genome shotgun (WGS) entry which is preliminary data.</text>
</comment>
<feature type="domain" description="Flagellar hook-length control protein-like C-terminal" evidence="2">
    <location>
        <begin position="328"/>
        <end position="406"/>
    </location>
</feature>
<proteinExistence type="predicted"/>
<keyword evidence="3" id="KW-0282">Flagellum</keyword>
<dbReference type="RefSeq" id="WP_035193614.1">
    <property type="nucleotide sequence ID" value="NZ_JJRY01000002.1"/>
</dbReference>
<dbReference type="CDD" id="cd17470">
    <property type="entry name" value="T3SS_Flik_C"/>
    <property type="match status" value="1"/>
</dbReference>
<accession>A0A072NQV8</accession>
<dbReference type="EMBL" id="JJRY01000002">
    <property type="protein sequence ID" value="KEF39881.1"/>
    <property type="molecule type" value="Genomic_DNA"/>
</dbReference>
<sequence length="452" mass="50462">MNAAAVFVNPKATQKLDFTKKSMDRVKNDGNETNPFAKILSGEVNKNENVKVKASKEKEDPQPSIVKAEVVADNSVDSGELLQAMEQLQELIPIDQGFIDPKLMDDPDVLALLNQMPPQIQQLLKDFIQSGQSFEYLVAQTKTGSQEQIGLLLLSLYQLEKKGQLPDDLKQSEFLKLLQRQMNEVFNVQIADKEVQSASMLLSKLNELLDKKNTTNPVDTVMQNKFELRQTIQRVLYSTSASENSGHQDTAKKDLNGITNNATDTKLTQAVVHEDVFDQLVASSIKDGGSVNRIQQYVLNVGQTSGSPLPEDQILEQLQTIMKQSKFSTSPNGTNQLMLKLNPAHLGTLTIKLIESNGEMIARIIASSKTAKEVIETNLNSLRHVFTTQNITVEKLDIQYQGDSQFDESNKGNRQQEDPSKRNEQEPANQRNKDEGSIDSNSFKDELLNIMV</sequence>
<keyword evidence="3" id="KW-0966">Cell projection</keyword>
<feature type="region of interest" description="Disordered" evidence="1">
    <location>
        <begin position="403"/>
        <end position="445"/>
    </location>
</feature>
<dbReference type="InterPro" id="IPR021136">
    <property type="entry name" value="Flagellar_hook_control-like_C"/>
</dbReference>
<dbReference type="Pfam" id="PF02120">
    <property type="entry name" value="Flg_hook"/>
    <property type="match status" value="1"/>
</dbReference>
<reference evidence="3 4" key="1">
    <citation type="submission" date="2014-04" db="EMBL/GenBank/DDBJ databases">
        <title>Draft genome sequence of Bacillus azotoformans MEV2011, a (co-) denitrifying strain unable to grow in the presence of oxygen.</title>
        <authorList>
            <person name="Nielsen M."/>
            <person name="Schreiber L."/>
            <person name="Finster K."/>
            <person name="Schramm A."/>
        </authorList>
    </citation>
    <scope>NUCLEOTIDE SEQUENCE [LARGE SCALE GENOMIC DNA]</scope>
    <source>
        <strain evidence="3 4">MEV2011</strain>
    </source>
</reference>
<dbReference type="AlphaFoldDB" id="A0A072NQV8"/>
<dbReference type="PATRIC" id="fig|1348973.3.peg.878"/>